<name>A0A0U3TE32_9ACTN</name>
<dbReference type="SMART" id="SM00487">
    <property type="entry name" value="DEXDc"/>
    <property type="match status" value="1"/>
</dbReference>
<protein>
    <recommendedName>
        <fullName evidence="8">ATP-dependent DNA helicase RecQ</fullName>
        <ecNumber evidence="7">5.6.2.4</ecNumber>
    </recommendedName>
    <alternativeName>
        <fullName evidence="9">DNA 3'-5' helicase RecQ</fullName>
    </alternativeName>
</protein>
<dbReference type="GO" id="GO:0003677">
    <property type="term" value="F:DNA binding"/>
    <property type="evidence" value="ECO:0007669"/>
    <property type="project" value="UniProtKB-KW"/>
</dbReference>
<dbReference type="EC" id="5.6.2.4" evidence="7"/>
<comment type="catalytic activity">
    <reaction evidence="6">
        <text>Couples ATP hydrolysis with the unwinding of duplex DNA by translocating in the 3'-5' direction.</text>
        <dbReference type="EC" id="5.6.2.4"/>
    </reaction>
</comment>
<dbReference type="STRING" id="2041.AERYTH_03395"/>
<dbReference type="Gene3D" id="3.40.50.300">
    <property type="entry name" value="P-loop containing nucleotide triphosphate hydrolases"/>
    <property type="match status" value="2"/>
</dbReference>
<dbReference type="Pfam" id="PF00270">
    <property type="entry name" value="DEAD"/>
    <property type="match status" value="1"/>
</dbReference>
<comment type="similarity">
    <text evidence="1">Belongs to the helicase family. RecQ subfamily.</text>
</comment>
<keyword evidence="13" id="KW-1185">Reference proteome</keyword>
<evidence type="ECO:0000313" key="12">
    <source>
        <dbReference type="EMBL" id="ALX03815.1"/>
    </source>
</evidence>
<dbReference type="GO" id="GO:0006281">
    <property type="term" value="P:DNA repair"/>
    <property type="evidence" value="ECO:0007669"/>
    <property type="project" value="TreeGrafter"/>
</dbReference>
<keyword evidence="3" id="KW-0067">ATP-binding</keyword>
<evidence type="ECO:0000256" key="4">
    <source>
        <dbReference type="ARBA" id="ARBA00023125"/>
    </source>
</evidence>
<dbReference type="InterPro" id="IPR014001">
    <property type="entry name" value="Helicase_ATP-bd"/>
</dbReference>
<dbReference type="Proteomes" id="UP000067689">
    <property type="component" value="Chromosome"/>
</dbReference>
<evidence type="ECO:0000256" key="1">
    <source>
        <dbReference type="ARBA" id="ARBA00005446"/>
    </source>
</evidence>
<dbReference type="GO" id="GO:0009378">
    <property type="term" value="F:four-way junction helicase activity"/>
    <property type="evidence" value="ECO:0007669"/>
    <property type="project" value="TreeGrafter"/>
</dbReference>
<dbReference type="Pfam" id="PF16124">
    <property type="entry name" value="RecQ_Zn_bind"/>
    <property type="match status" value="1"/>
</dbReference>
<feature type="domain" description="Helicase C-terminal" evidence="11">
    <location>
        <begin position="239"/>
        <end position="386"/>
    </location>
</feature>
<evidence type="ECO:0000256" key="7">
    <source>
        <dbReference type="ARBA" id="ARBA00034808"/>
    </source>
</evidence>
<organism evidence="12 13">
    <name type="scientific">Aeromicrobium erythreum</name>
    <dbReference type="NCBI Taxonomy" id="2041"/>
    <lineage>
        <taxon>Bacteria</taxon>
        <taxon>Bacillati</taxon>
        <taxon>Actinomycetota</taxon>
        <taxon>Actinomycetes</taxon>
        <taxon>Propionibacteriales</taxon>
        <taxon>Nocardioidaceae</taxon>
        <taxon>Aeromicrobium</taxon>
    </lineage>
</organism>
<dbReference type="GO" id="GO:0043590">
    <property type="term" value="C:bacterial nucleoid"/>
    <property type="evidence" value="ECO:0007669"/>
    <property type="project" value="TreeGrafter"/>
</dbReference>
<dbReference type="Pfam" id="PF00271">
    <property type="entry name" value="Helicase_C"/>
    <property type="match status" value="1"/>
</dbReference>
<dbReference type="InterPro" id="IPR036388">
    <property type="entry name" value="WH-like_DNA-bd_sf"/>
</dbReference>
<sequence length="541" mass="58436">MTGTTRCSHDDIARLFGVERLEDWQAEAIDAACSGRDTVVLAPTGSGKSLVYLVAGRCAGGWTLVVSPLLALQSDQQAHAEEAEGVRAECLDGSVRSRRRQALLDDVAACSVDYLYLSPEQLANDEVADALAACPPGLVVVDEAHCVSEWGHDFRPDYLRLGELLTRLDASGGDESGRDGSDGDRSGRPVRLALTATAAPPVLDSISERLGMHDPTLVSTSIVRPTLELRVRQASDDDAVRRQVLECVGEGVALVYTRTRRAAEEVADLLVAEGRDAVAYHAGLSRRRRQEVQDAFFADEVEVVVATSAFGMGIDKPDVRWVVHAGAPASVDTYVQEAGRAGRDGEPAVATLVHRPEDRALGRFFAAAVPKRGTVSKVLRAARDVGTDPREVAESAGVGRATAARVLNLLDLDESLDDVTAQQLVERAEERRRLEESRVEMVREYAETRRCRWSWVAGYFGQQADDCGVCDRCLEGVVESADAGTHGAHLEHPTFGPGAVVDADAEHVTVLFDHEGYKTLSRDFVEASHLLDEPEAEPEPA</sequence>
<dbReference type="GO" id="GO:0005524">
    <property type="term" value="F:ATP binding"/>
    <property type="evidence" value="ECO:0007669"/>
    <property type="project" value="UniProtKB-KW"/>
</dbReference>
<dbReference type="PROSITE" id="PS51192">
    <property type="entry name" value="HELICASE_ATP_BIND_1"/>
    <property type="match status" value="1"/>
</dbReference>
<reference evidence="12 13" key="1">
    <citation type="journal article" date="1991" name="Int. J. Syst. Bacteriol.">
        <title>Description of the erythromycin-producing bacterium Arthrobacter sp. strain NRRL B-3381 as Aeromicrobium erythreum gen. nov., sp. nov.</title>
        <authorList>
            <person name="Miller E.S."/>
            <person name="Woese C.R."/>
            <person name="Brenner S."/>
        </authorList>
    </citation>
    <scope>NUCLEOTIDE SEQUENCE [LARGE SCALE GENOMIC DNA]</scope>
    <source>
        <strain evidence="12 13">AR18</strain>
    </source>
</reference>
<evidence type="ECO:0000256" key="2">
    <source>
        <dbReference type="ARBA" id="ARBA00022741"/>
    </source>
</evidence>
<dbReference type="GO" id="GO:0030894">
    <property type="term" value="C:replisome"/>
    <property type="evidence" value="ECO:0007669"/>
    <property type="project" value="TreeGrafter"/>
</dbReference>
<evidence type="ECO:0000259" key="10">
    <source>
        <dbReference type="PROSITE" id="PS51192"/>
    </source>
</evidence>
<dbReference type="GO" id="GO:0043138">
    <property type="term" value="F:3'-5' DNA helicase activity"/>
    <property type="evidence" value="ECO:0007669"/>
    <property type="project" value="UniProtKB-EC"/>
</dbReference>
<feature type="domain" description="Helicase ATP-binding" evidence="10">
    <location>
        <begin position="29"/>
        <end position="216"/>
    </location>
</feature>
<dbReference type="PANTHER" id="PTHR13710">
    <property type="entry name" value="DNA HELICASE RECQ FAMILY MEMBER"/>
    <property type="match status" value="1"/>
</dbReference>
<dbReference type="GO" id="GO:0006310">
    <property type="term" value="P:DNA recombination"/>
    <property type="evidence" value="ECO:0007669"/>
    <property type="project" value="TreeGrafter"/>
</dbReference>
<keyword evidence="5" id="KW-0413">Isomerase</keyword>
<evidence type="ECO:0000259" key="11">
    <source>
        <dbReference type="PROSITE" id="PS51194"/>
    </source>
</evidence>
<keyword evidence="4" id="KW-0238">DNA-binding</keyword>
<evidence type="ECO:0000256" key="9">
    <source>
        <dbReference type="ARBA" id="ARBA00044550"/>
    </source>
</evidence>
<dbReference type="SMART" id="SM00490">
    <property type="entry name" value="HELICc"/>
    <property type="match status" value="1"/>
</dbReference>
<dbReference type="PROSITE" id="PS51194">
    <property type="entry name" value="HELICASE_CTER"/>
    <property type="match status" value="1"/>
</dbReference>
<evidence type="ECO:0000256" key="3">
    <source>
        <dbReference type="ARBA" id="ARBA00022840"/>
    </source>
</evidence>
<dbReference type="InterPro" id="IPR001650">
    <property type="entry name" value="Helicase_C-like"/>
</dbReference>
<gene>
    <name evidence="12" type="ORF">AERYTH_03395</name>
</gene>
<dbReference type="CDD" id="cd17920">
    <property type="entry name" value="DEXHc_RecQ"/>
    <property type="match status" value="1"/>
</dbReference>
<dbReference type="InterPro" id="IPR011545">
    <property type="entry name" value="DEAD/DEAH_box_helicase_dom"/>
</dbReference>
<accession>A0A0U3TE32</accession>
<evidence type="ECO:0000256" key="8">
    <source>
        <dbReference type="ARBA" id="ARBA00044535"/>
    </source>
</evidence>
<dbReference type="SUPFAM" id="SSF52540">
    <property type="entry name" value="P-loop containing nucleoside triphosphate hydrolases"/>
    <property type="match status" value="1"/>
</dbReference>
<dbReference type="PANTHER" id="PTHR13710:SF105">
    <property type="entry name" value="ATP-DEPENDENT DNA HELICASE Q1"/>
    <property type="match status" value="1"/>
</dbReference>
<dbReference type="Gene3D" id="1.10.10.10">
    <property type="entry name" value="Winged helix-like DNA-binding domain superfamily/Winged helix DNA-binding domain"/>
    <property type="match status" value="1"/>
</dbReference>
<dbReference type="GO" id="GO:0005737">
    <property type="term" value="C:cytoplasm"/>
    <property type="evidence" value="ECO:0007669"/>
    <property type="project" value="TreeGrafter"/>
</dbReference>
<dbReference type="InterPro" id="IPR032284">
    <property type="entry name" value="RecQ_Zn-bd"/>
</dbReference>
<dbReference type="KEGG" id="aer:AERYTH_03395"/>
<dbReference type="AlphaFoldDB" id="A0A0U3TE32"/>
<dbReference type="EMBL" id="CP011502">
    <property type="protein sequence ID" value="ALX03815.1"/>
    <property type="molecule type" value="Genomic_DNA"/>
</dbReference>
<dbReference type="InterPro" id="IPR027417">
    <property type="entry name" value="P-loop_NTPase"/>
</dbReference>
<evidence type="ECO:0000256" key="6">
    <source>
        <dbReference type="ARBA" id="ARBA00034617"/>
    </source>
</evidence>
<dbReference type="RefSeq" id="WP_067854653.1">
    <property type="nucleotide sequence ID" value="NZ_CP011502.1"/>
</dbReference>
<proteinExistence type="inferred from homology"/>
<keyword evidence="2" id="KW-0547">Nucleotide-binding</keyword>
<dbReference type="PATRIC" id="fig|2041.4.peg.711"/>
<dbReference type="OrthoDB" id="9760034at2"/>
<evidence type="ECO:0000313" key="13">
    <source>
        <dbReference type="Proteomes" id="UP000067689"/>
    </source>
</evidence>
<evidence type="ECO:0000256" key="5">
    <source>
        <dbReference type="ARBA" id="ARBA00023235"/>
    </source>
</evidence>